<dbReference type="PANTHER" id="PTHR11439:SF511">
    <property type="match status" value="1"/>
</dbReference>
<name>A0A5B6WTQ8_9ROSI</name>
<evidence type="ECO:0000313" key="1">
    <source>
        <dbReference type="EMBL" id="KAA3485299.1"/>
    </source>
</evidence>
<dbReference type="EMBL" id="SMMG02000002">
    <property type="protein sequence ID" value="KAA3485299.1"/>
    <property type="molecule type" value="Genomic_DNA"/>
</dbReference>
<keyword evidence="2" id="KW-1185">Reference proteome</keyword>
<reference evidence="1" key="1">
    <citation type="submission" date="2019-08" db="EMBL/GenBank/DDBJ databases">
        <authorList>
            <person name="Liu F."/>
        </authorList>
    </citation>
    <scope>NUCLEOTIDE SEQUENCE [LARGE SCALE GENOMIC DNA]</scope>
    <source>
        <strain evidence="1">PA1801</strain>
        <tissue evidence="1">Leaf</tissue>
    </source>
</reference>
<proteinExistence type="predicted"/>
<protein>
    <submittedName>
        <fullName evidence="1">UBN2_3 domain-containing protein</fullName>
    </submittedName>
</protein>
<gene>
    <name evidence="1" type="ORF">EPI10_007303</name>
</gene>
<dbReference type="PANTHER" id="PTHR11439">
    <property type="entry name" value="GAG-POL-RELATED RETROTRANSPOSON"/>
    <property type="match status" value="1"/>
</dbReference>
<sequence length="73" mass="8535">MFLMSKRSITGFCIKLEDSLIFWKSKKQDTLDGLLKEICLNKLYPMLLLFDNQAALQIAANLVFHERTKTQRN</sequence>
<dbReference type="Proteomes" id="UP000325315">
    <property type="component" value="Unassembled WGS sequence"/>
</dbReference>
<comment type="caution">
    <text evidence="1">The sequence shown here is derived from an EMBL/GenBank/DDBJ whole genome shotgun (WGS) entry which is preliminary data.</text>
</comment>
<dbReference type="CDD" id="cd09272">
    <property type="entry name" value="RNase_HI_RT_Ty1"/>
    <property type="match status" value="1"/>
</dbReference>
<dbReference type="AlphaFoldDB" id="A0A5B6WTQ8"/>
<accession>A0A5B6WTQ8</accession>
<organism evidence="1 2">
    <name type="scientific">Gossypium australe</name>
    <dbReference type="NCBI Taxonomy" id="47621"/>
    <lineage>
        <taxon>Eukaryota</taxon>
        <taxon>Viridiplantae</taxon>
        <taxon>Streptophyta</taxon>
        <taxon>Embryophyta</taxon>
        <taxon>Tracheophyta</taxon>
        <taxon>Spermatophyta</taxon>
        <taxon>Magnoliopsida</taxon>
        <taxon>eudicotyledons</taxon>
        <taxon>Gunneridae</taxon>
        <taxon>Pentapetalae</taxon>
        <taxon>rosids</taxon>
        <taxon>malvids</taxon>
        <taxon>Malvales</taxon>
        <taxon>Malvaceae</taxon>
        <taxon>Malvoideae</taxon>
        <taxon>Gossypium</taxon>
    </lineage>
</organism>
<evidence type="ECO:0000313" key="2">
    <source>
        <dbReference type="Proteomes" id="UP000325315"/>
    </source>
</evidence>
<dbReference type="OrthoDB" id="414945at2759"/>